<evidence type="ECO:0000313" key="14">
    <source>
        <dbReference type="EMBL" id="QQG34685.1"/>
    </source>
</evidence>
<protein>
    <recommendedName>
        <fullName evidence="4">Movement protein TGB2</fullName>
    </recommendedName>
    <alternativeName>
        <fullName evidence="12">Triple gene block 2 protein</fullName>
    </alternativeName>
</protein>
<comment type="subcellular location">
    <subcellularLocation>
        <location evidence="2">Host endoplasmic reticulum membrane</location>
    </subcellularLocation>
</comment>
<dbReference type="Pfam" id="PF01307">
    <property type="entry name" value="Plant_vir_prot"/>
    <property type="match status" value="1"/>
</dbReference>
<accession>A0A7T5QZB9</accession>
<keyword evidence="11" id="KW-1038">Host endoplasmic reticulum</keyword>
<name>A0A7T5QZB9_9VIRU</name>
<dbReference type="EMBL" id="MW328762">
    <property type="protein sequence ID" value="QQG34685.1"/>
    <property type="molecule type" value="Genomic_RNA"/>
</dbReference>
<evidence type="ECO:0000256" key="12">
    <source>
        <dbReference type="ARBA" id="ARBA00032240"/>
    </source>
</evidence>
<keyword evidence="8 13" id="KW-1133">Transmembrane helix</keyword>
<evidence type="ECO:0000256" key="10">
    <source>
        <dbReference type="ARBA" id="ARBA00023136"/>
    </source>
</evidence>
<evidence type="ECO:0000256" key="6">
    <source>
        <dbReference type="ARBA" id="ARBA00022692"/>
    </source>
</evidence>
<keyword evidence="10 13" id="KW-0472">Membrane</keyword>
<keyword evidence="7" id="KW-1043">Host membrane</keyword>
<evidence type="ECO:0000256" key="9">
    <source>
        <dbReference type="ARBA" id="ARBA00023031"/>
    </source>
</evidence>
<organism evidence="14">
    <name type="scientific">Caper carlavirus 1</name>
    <dbReference type="NCBI Taxonomy" id="2794419"/>
    <lineage>
        <taxon>Viruses</taxon>
        <taxon>Riboviria</taxon>
        <taxon>Orthornavirae</taxon>
        <taxon>Kitrinoviricota</taxon>
        <taxon>Alsuviricetes</taxon>
        <taxon>Tymovirales</taxon>
        <taxon>Betaflexiviridae</taxon>
        <taxon>Quinvirinae</taxon>
        <taxon>Carlavirus</taxon>
    </lineage>
</organism>
<feature type="transmembrane region" description="Helical" evidence="13">
    <location>
        <begin position="74"/>
        <end position="93"/>
    </location>
</feature>
<sequence>MPIQQPDSHSKSIFVASAGVVAAIVINQLRSHTSPVGGDPYHKLPYGGLYKDGTKSINYYPPGWKSPIGAETNSQFGVFLVVILIIFVLRLLYNKERGPACRCSCNH</sequence>
<comment type="similarity">
    <text evidence="3">Belongs to the Tymovirales TGBp2 protein family.</text>
</comment>
<keyword evidence="5" id="KW-0813">Transport</keyword>
<keyword evidence="6 13" id="KW-0812">Transmembrane</keyword>
<keyword evidence="9" id="KW-0916">Viral movement protein</keyword>
<proteinExistence type="inferred from homology"/>
<comment type="function">
    <text evidence="1">Plays a role in viral cell-to-cell propagation, by facilitating genome transport to neighboring plant cells through plasmosdesmata,.</text>
</comment>
<evidence type="ECO:0000256" key="7">
    <source>
        <dbReference type="ARBA" id="ARBA00022870"/>
    </source>
</evidence>
<dbReference type="GO" id="GO:0046740">
    <property type="term" value="P:transport of virus in host, cell to cell"/>
    <property type="evidence" value="ECO:0007669"/>
    <property type="project" value="UniProtKB-KW"/>
</dbReference>
<feature type="transmembrane region" description="Helical" evidence="13">
    <location>
        <begin position="12"/>
        <end position="29"/>
    </location>
</feature>
<evidence type="ECO:0000256" key="13">
    <source>
        <dbReference type="SAM" id="Phobius"/>
    </source>
</evidence>
<evidence type="ECO:0000256" key="8">
    <source>
        <dbReference type="ARBA" id="ARBA00022989"/>
    </source>
</evidence>
<evidence type="ECO:0000256" key="1">
    <source>
        <dbReference type="ARBA" id="ARBA00002252"/>
    </source>
</evidence>
<evidence type="ECO:0000256" key="5">
    <source>
        <dbReference type="ARBA" id="ARBA00022448"/>
    </source>
</evidence>
<dbReference type="GO" id="GO:0044167">
    <property type="term" value="C:host cell endoplasmic reticulum membrane"/>
    <property type="evidence" value="ECO:0007669"/>
    <property type="project" value="UniProtKB-SubCell"/>
</dbReference>
<evidence type="ECO:0000256" key="4">
    <source>
        <dbReference type="ARBA" id="ARBA00013304"/>
    </source>
</evidence>
<evidence type="ECO:0000256" key="2">
    <source>
        <dbReference type="ARBA" id="ARBA00004625"/>
    </source>
</evidence>
<dbReference type="InterPro" id="IPR001896">
    <property type="entry name" value="Plant_vir_prot"/>
</dbReference>
<evidence type="ECO:0000256" key="3">
    <source>
        <dbReference type="ARBA" id="ARBA00010321"/>
    </source>
</evidence>
<evidence type="ECO:0000256" key="11">
    <source>
        <dbReference type="ARBA" id="ARBA00023184"/>
    </source>
</evidence>
<reference evidence="14" key="1">
    <citation type="submission" date="2020-11" db="EMBL/GenBank/DDBJ databases">
        <authorList>
            <person name="Bejerman N."/>
        </authorList>
    </citation>
    <scope>NUCLEOTIDE SEQUENCE</scope>
    <source>
        <strain evidence="14">Cap</strain>
    </source>
</reference>